<dbReference type="NCBIfam" id="NF003549">
    <property type="entry name" value="PRK05205.1-5"/>
    <property type="match status" value="1"/>
</dbReference>
<keyword evidence="5 7" id="KW-0328">Glycosyltransferase</keyword>
<dbReference type="PANTHER" id="PTHR11608:SF0">
    <property type="entry name" value="BIFUNCTIONAL PROTEIN PYRR"/>
    <property type="match status" value="1"/>
</dbReference>
<evidence type="ECO:0000256" key="5">
    <source>
        <dbReference type="HAMAP-Rule" id="MF_01219"/>
    </source>
</evidence>
<comment type="function">
    <text evidence="5">Also displays a weak uracil phosphoribosyltransferase activity which is not physiologically significant.</text>
</comment>
<dbReference type="InterPro" id="IPR000836">
    <property type="entry name" value="PRTase_dom"/>
</dbReference>
<dbReference type="InterPro" id="IPR029057">
    <property type="entry name" value="PRTase-like"/>
</dbReference>
<evidence type="ECO:0000259" key="6">
    <source>
        <dbReference type="Pfam" id="PF00156"/>
    </source>
</evidence>
<protein>
    <recommendedName>
        <fullName evidence="5">Bifunctional protein PyrR</fullName>
    </recommendedName>
    <domain>
        <recommendedName>
            <fullName evidence="5">Pyrimidine operon regulatory protein</fullName>
        </recommendedName>
    </domain>
    <domain>
        <recommendedName>
            <fullName evidence="5">Uracil phosphoribosyltransferase</fullName>
            <shortName evidence="5">UPRTase</shortName>
            <ecNumber evidence="5">2.4.2.9</ecNumber>
        </recommendedName>
    </domain>
</protein>
<dbReference type="EMBL" id="FMWL01000002">
    <property type="protein sequence ID" value="SCZ76983.1"/>
    <property type="molecule type" value="Genomic_DNA"/>
</dbReference>
<evidence type="ECO:0000256" key="3">
    <source>
        <dbReference type="ARBA" id="ARBA00023015"/>
    </source>
</evidence>
<evidence type="ECO:0000313" key="8">
    <source>
        <dbReference type="Proteomes" id="UP000199208"/>
    </source>
</evidence>
<evidence type="ECO:0000256" key="1">
    <source>
        <dbReference type="ARBA" id="ARBA00005565"/>
    </source>
</evidence>
<evidence type="ECO:0000256" key="4">
    <source>
        <dbReference type="ARBA" id="ARBA00023163"/>
    </source>
</evidence>
<dbReference type="GO" id="GO:0006353">
    <property type="term" value="P:DNA-templated transcription termination"/>
    <property type="evidence" value="ECO:0007669"/>
    <property type="project" value="UniProtKB-UniRule"/>
</dbReference>
<dbReference type="GO" id="GO:0003723">
    <property type="term" value="F:RNA binding"/>
    <property type="evidence" value="ECO:0007669"/>
    <property type="project" value="UniProtKB-UniRule"/>
</dbReference>
<dbReference type="AlphaFoldDB" id="A0A1G5RSB1"/>
<comment type="catalytic activity">
    <reaction evidence="5">
        <text>UMP + diphosphate = 5-phospho-alpha-D-ribose 1-diphosphate + uracil</text>
        <dbReference type="Rhea" id="RHEA:13017"/>
        <dbReference type="ChEBI" id="CHEBI:17568"/>
        <dbReference type="ChEBI" id="CHEBI:33019"/>
        <dbReference type="ChEBI" id="CHEBI:57865"/>
        <dbReference type="ChEBI" id="CHEBI:58017"/>
        <dbReference type="EC" id="2.4.2.9"/>
    </reaction>
</comment>
<gene>
    <name evidence="5" type="primary">pyrR</name>
    <name evidence="7" type="ORF">SAMN03080599_00505</name>
</gene>
<name>A0A1G5RSB1_9FIRM</name>
<dbReference type="Pfam" id="PF00156">
    <property type="entry name" value="Pribosyltran"/>
    <property type="match status" value="1"/>
</dbReference>
<dbReference type="HAMAP" id="MF_01219">
    <property type="entry name" value="PyrR"/>
    <property type="match status" value="1"/>
</dbReference>
<dbReference type="GO" id="GO:0004845">
    <property type="term" value="F:uracil phosphoribosyltransferase activity"/>
    <property type="evidence" value="ECO:0007669"/>
    <property type="project" value="UniProtKB-UniRule"/>
</dbReference>
<dbReference type="STRING" id="1120920.SAMN03080599_00505"/>
<proteinExistence type="inferred from homology"/>
<accession>A0A1G5RSB1</accession>
<keyword evidence="2 5" id="KW-0806">Transcription termination</keyword>
<keyword evidence="3 5" id="KW-0805">Transcription regulation</keyword>
<dbReference type="PANTHER" id="PTHR11608">
    <property type="entry name" value="BIFUNCTIONAL PROTEIN PYRR"/>
    <property type="match status" value="1"/>
</dbReference>
<dbReference type="Proteomes" id="UP000199208">
    <property type="component" value="Unassembled WGS sequence"/>
</dbReference>
<comment type="function">
    <text evidence="5">Regulates transcriptional attenuation of the pyrimidine nucleotide (pyr) operon by binding in a uridine-dependent manner to specific sites on pyr mRNA. This disrupts an antiterminator hairpin in the RNA and favors formation of a downstream transcription terminator, leading to a reduced expression of downstream genes.</text>
</comment>
<keyword evidence="8" id="KW-1185">Reference proteome</keyword>
<sequence>MKGGINLEFKASIMDAQAISRAVTRLSHEIIERNKGIEDVVIVGIRSRGEPLARRIAKKIEAIEGANVRTGALDITKYRDDLKSDHQSPLGQWEQKASMDQTQTASDISFEITGLNVVLVDDVIYTGRTVRAALDALMDFGRPKTIQLAVLVDRGHRELPIRADYVGKNVPTSSREIVKVRLTEKDEKDEVIIYEK</sequence>
<dbReference type="SUPFAM" id="SSF53271">
    <property type="entry name" value="PRTase-like"/>
    <property type="match status" value="1"/>
</dbReference>
<dbReference type="NCBIfam" id="NF003548">
    <property type="entry name" value="PRK05205.1-4"/>
    <property type="match status" value="1"/>
</dbReference>
<evidence type="ECO:0000256" key="2">
    <source>
        <dbReference type="ARBA" id="ARBA00022472"/>
    </source>
</evidence>
<comment type="similarity">
    <text evidence="1 5">Belongs to the purine/pyrimidine phosphoribosyltransferase family. PyrR subfamily.</text>
</comment>
<keyword evidence="4 5" id="KW-0804">Transcription</keyword>
<organism evidence="7 8">
    <name type="scientific">Acidaminobacter hydrogenoformans DSM 2784</name>
    <dbReference type="NCBI Taxonomy" id="1120920"/>
    <lineage>
        <taxon>Bacteria</taxon>
        <taxon>Bacillati</taxon>
        <taxon>Bacillota</taxon>
        <taxon>Clostridia</taxon>
        <taxon>Peptostreptococcales</taxon>
        <taxon>Acidaminobacteraceae</taxon>
        <taxon>Acidaminobacter</taxon>
    </lineage>
</organism>
<keyword evidence="5 7" id="KW-0808">Transferase</keyword>
<keyword evidence="5" id="KW-0694">RNA-binding</keyword>
<evidence type="ECO:0000313" key="7">
    <source>
        <dbReference type="EMBL" id="SCZ76983.1"/>
    </source>
</evidence>
<comment type="subunit">
    <text evidence="5">Homodimer and homohexamer; in equilibrium.</text>
</comment>
<dbReference type="FunFam" id="3.40.50.2020:FF:000020">
    <property type="entry name" value="Bifunctional protein PyrR"/>
    <property type="match status" value="1"/>
</dbReference>
<dbReference type="InterPro" id="IPR023050">
    <property type="entry name" value="PyrR"/>
</dbReference>
<feature type="domain" description="Phosphoribosyltransferase" evidence="6">
    <location>
        <begin position="12"/>
        <end position="173"/>
    </location>
</feature>
<dbReference type="CDD" id="cd06223">
    <property type="entry name" value="PRTases_typeI"/>
    <property type="match status" value="1"/>
</dbReference>
<dbReference type="EC" id="2.4.2.9" evidence="5"/>
<dbReference type="InterPro" id="IPR050137">
    <property type="entry name" value="PyrR_bifunctional"/>
</dbReference>
<dbReference type="Gene3D" id="3.40.50.2020">
    <property type="match status" value="1"/>
</dbReference>
<reference evidence="7 8" key="1">
    <citation type="submission" date="2016-10" db="EMBL/GenBank/DDBJ databases">
        <authorList>
            <person name="de Groot N.N."/>
        </authorList>
    </citation>
    <scope>NUCLEOTIDE SEQUENCE [LARGE SCALE GENOMIC DNA]</scope>
    <source>
        <strain evidence="7 8">DSM 2784</strain>
    </source>
</reference>
<feature type="short sequence motif" description="PRPP-binding" evidence="5">
    <location>
        <begin position="117"/>
        <end position="129"/>
    </location>
</feature>